<evidence type="ECO:0000259" key="5">
    <source>
        <dbReference type="PROSITE" id="PS50977"/>
    </source>
</evidence>
<name>A0A849BRR6_9NOCA</name>
<dbReference type="GO" id="GO:0000976">
    <property type="term" value="F:transcription cis-regulatory region binding"/>
    <property type="evidence" value="ECO:0007669"/>
    <property type="project" value="TreeGrafter"/>
</dbReference>
<evidence type="ECO:0000313" key="6">
    <source>
        <dbReference type="EMBL" id="NNH68804.1"/>
    </source>
</evidence>
<protein>
    <submittedName>
        <fullName evidence="6">TetR/AcrR family transcriptional regulator</fullName>
    </submittedName>
</protein>
<evidence type="ECO:0000256" key="1">
    <source>
        <dbReference type="ARBA" id="ARBA00023015"/>
    </source>
</evidence>
<evidence type="ECO:0000256" key="4">
    <source>
        <dbReference type="PROSITE-ProRule" id="PRU00335"/>
    </source>
</evidence>
<dbReference type="EMBL" id="JABELX010000001">
    <property type="protein sequence ID" value="NNH68804.1"/>
    <property type="molecule type" value="Genomic_DNA"/>
</dbReference>
<dbReference type="InterPro" id="IPR036271">
    <property type="entry name" value="Tet_transcr_reg_TetR-rel_C_sf"/>
</dbReference>
<keyword evidence="3" id="KW-0804">Transcription</keyword>
<dbReference type="AlphaFoldDB" id="A0A849BRR6"/>
<dbReference type="SUPFAM" id="SSF48498">
    <property type="entry name" value="Tetracyclin repressor-like, C-terminal domain"/>
    <property type="match status" value="1"/>
</dbReference>
<feature type="DNA-binding region" description="H-T-H motif" evidence="4">
    <location>
        <begin position="55"/>
        <end position="74"/>
    </location>
</feature>
<dbReference type="InterPro" id="IPR009057">
    <property type="entry name" value="Homeodomain-like_sf"/>
</dbReference>
<keyword evidence="7" id="KW-1185">Reference proteome</keyword>
<dbReference type="PRINTS" id="PR00455">
    <property type="entry name" value="HTHTETR"/>
</dbReference>
<feature type="domain" description="HTH tetR-type" evidence="5">
    <location>
        <begin position="32"/>
        <end position="92"/>
    </location>
</feature>
<dbReference type="Gene3D" id="1.10.10.60">
    <property type="entry name" value="Homeodomain-like"/>
    <property type="match status" value="1"/>
</dbReference>
<dbReference type="InterPro" id="IPR050109">
    <property type="entry name" value="HTH-type_TetR-like_transc_reg"/>
</dbReference>
<proteinExistence type="predicted"/>
<comment type="caution">
    <text evidence="6">The sequence shown here is derived from an EMBL/GenBank/DDBJ whole genome shotgun (WGS) entry which is preliminary data.</text>
</comment>
<dbReference type="PANTHER" id="PTHR30055:SF151">
    <property type="entry name" value="TRANSCRIPTIONAL REGULATORY PROTEIN"/>
    <property type="match status" value="1"/>
</dbReference>
<dbReference type="InterPro" id="IPR001647">
    <property type="entry name" value="HTH_TetR"/>
</dbReference>
<keyword evidence="1" id="KW-0805">Transcription regulation</keyword>
<keyword evidence="2 4" id="KW-0238">DNA-binding</keyword>
<reference evidence="6 7" key="1">
    <citation type="submission" date="2020-05" db="EMBL/GenBank/DDBJ databases">
        <title>MicrobeNet Type strains.</title>
        <authorList>
            <person name="Nicholson A.C."/>
        </authorList>
    </citation>
    <scope>NUCLEOTIDE SEQUENCE [LARGE SCALE GENOMIC DNA]</scope>
    <source>
        <strain evidence="6 7">JCM 3224</strain>
    </source>
</reference>
<dbReference type="SUPFAM" id="SSF46689">
    <property type="entry name" value="Homeodomain-like"/>
    <property type="match status" value="1"/>
</dbReference>
<organism evidence="6 7">
    <name type="scientific">Nocardia uniformis</name>
    <dbReference type="NCBI Taxonomy" id="53432"/>
    <lineage>
        <taxon>Bacteria</taxon>
        <taxon>Bacillati</taxon>
        <taxon>Actinomycetota</taxon>
        <taxon>Actinomycetes</taxon>
        <taxon>Mycobacteriales</taxon>
        <taxon>Nocardiaceae</taxon>
        <taxon>Nocardia</taxon>
    </lineage>
</organism>
<accession>A0A849BRR6</accession>
<evidence type="ECO:0000256" key="3">
    <source>
        <dbReference type="ARBA" id="ARBA00023163"/>
    </source>
</evidence>
<dbReference type="InterPro" id="IPR004111">
    <property type="entry name" value="Repressor_TetR_C"/>
</dbReference>
<dbReference type="PANTHER" id="PTHR30055">
    <property type="entry name" value="HTH-TYPE TRANSCRIPTIONAL REGULATOR RUTR"/>
    <property type="match status" value="1"/>
</dbReference>
<dbReference type="PROSITE" id="PS50977">
    <property type="entry name" value="HTH_TETR_2"/>
    <property type="match status" value="1"/>
</dbReference>
<dbReference type="GO" id="GO:0045892">
    <property type="term" value="P:negative regulation of DNA-templated transcription"/>
    <property type="evidence" value="ECO:0007669"/>
    <property type="project" value="InterPro"/>
</dbReference>
<dbReference type="Gene3D" id="1.10.357.10">
    <property type="entry name" value="Tetracycline Repressor, domain 2"/>
    <property type="match status" value="1"/>
</dbReference>
<gene>
    <name evidence="6" type="ORF">HLB23_02755</name>
</gene>
<sequence>MAARDGKEAPLPKSVALLWGLGGSGARGPKRGLSLDQIVEAAIAVADEEGFGALSMSRVAERLGFTTMSLYRYVDNKDSLLELLSDRAVGLPPDIAAGTPWRTALETWAWAEFHAIRRHPWWLDIPMQRPPVGPNSMAWLENALVGLAETRIPDSLKLQLVLNLSLYVVGRVRFLKDLTGGGEGEEYSTVLERVLDPEQYPELTKAIGQQVFGNEINWEEMDFSFALDRLLDGYAQFLDTQSG</sequence>
<dbReference type="Proteomes" id="UP000586827">
    <property type="component" value="Unassembled WGS sequence"/>
</dbReference>
<dbReference type="Pfam" id="PF00440">
    <property type="entry name" value="TetR_N"/>
    <property type="match status" value="1"/>
</dbReference>
<evidence type="ECO:0000313" key="7">
    <source>
        <dbReference type="Proteomes" id="UP000586827"/>
    </source>
</evidence>
<evidence type="ECO:0000256" key="2">
    <source>
        <dbReference type="ARBA" id="ARBA00023125"/>
    </source>
</evidence>
<dbReference type="RefSeq" id="WP_067527546.1">
    <property type="nucleotide sequence ID" value="NZ_JABELX010000001.1"/>
</dbReference>
<dbReference type="Pfam" id="PF02909">
    <property type="entry name" value="TetR_C_1"/>
    <property type="match status" value="1"/>
</dbReference>
<dbReference type="GO" id="GO:0003700">
    <property type="term" value="F:DNA-binding transcription factor activity"/>
    <property type="evidence" value="ECO:0007669"/>
    <property type="project" value="TreeGrafter"/>
</dbReference>